<dbReference type="Gene3D" id="3.30.565.10">
    <property type="entry name" value="Histidine kinase-like ATPase, C-terminal domain"/>
    <property type="match status" value="1"/>
</dbReference>
<dbReference type="Pfam" id="PF02518">
    <property type="entry name" value="HATPase_c"/>
    <property type="match status" value="1"/>
</dbReference>
<dbReference type="GO" id="GO:0006935">
    <property type="term" value="P:chemotaxis"/>
    <property type="evidence" value="ECO:0007669"/>
    <property type="project" value="InterPro"/>
</dbReference>
<feature type="domain" description="Response regulatory" evidence="10">
    <location>
        <begin position="1246"/>
        <end position="1364"/>
    </location>
</feature>
<dbReference type="PROSITE" id="PS50109">
    <property type="entry name" value="HIS_KIN"/>
    <property type="match status" value="1"/>
</dbReference>
<dbReference type="SUPFAM" id="SSF47226">
    <property type="entry name" value="Histidine-containing phosphotransfer domain, HPT domain"/>
    <property type="match status" value="4"/>
</dbReference>
<feature type="modified residue" description="Phosphohistidine" evidence="6">
    <location>
        <position position="639"/>
    </location>
</feature>
<dbReference type="SUPFAM" id="SSF55874">
    <property type="entry name" value="ATPase domain of HSP90 chaperone/DNA topoisomerase II/histidine kinase"/>
    <property type="match status" value="1"/>
</dbReference>
<feature type="domain" description="Histidine kinase" evidence="9">
    <location>
        <begin position="847"/>
        <end position="1083"/>
    </location>
</feature>
<dbReference type="CDD" id="cd00088">
    <property type="entry name" value="HPT"/>
    <property type="match status" value="3"/>
</dbReference>
<dbReference type="Proteomes" id="UP000231019">
    <property type="component" value="Unassembled WGS sequence"/>
</dbReference>
<dbReference type="Gene3D" id="3.40.50.2300">
    <property type="match status" value="1"/>
</dbReference>
<dbReference type="Pfam" id="PF02895">
    <property type="entry name" value="H-kinase_dim"/>
    <property type="match status" value="1"/>
</dbReference>
<proteinExistence type="predicted"/>
<dbReference type="InterPro" id="IPR002545">
    <property type="entry name" value="CheW-lke_dom"/>
</dbReference>
<dbReference type="InterPro" id="IPR001789">
    <property type="entry name" value="Sig_transdc_resp-reg_receiver"/>
</dbReference>
<comment type="catalytic activity">
    <reaction evidence="1">
        <text>ATP + protein L-histidine = ADP + protein N-phospho-L-histidine.</text>
        <dbReference type="EC" id="2.7.13.3"/>
    </reaction>
</comment>
<feature type="domain" description="HPt" evidence="12">
    <location>
        <begin position="131"/>
        <end position="235"/>
    </location>
</feature>
<dbReference type="InterPro" id="IPR004358">
    <property type="entry name" value="Sig_transdc_His_kin-like_C"/>
</dbReference>
<feature type="domain" description="CheW-like" evidence="11">
    <location>
        <begin position="1085"/>
        <end position="1219"/>
    </location>
</feature>
<dbReference type="SMART" id="SM01231">
    <property type="entry name" value="H-kinase_dim"/>
    <property type="match status" value="1"/>
</dbReference>
<evidence type="ECO:0000256" key="3">
    <source>
        <dbReference type="ARBA" id="ARBA00022553"/>
    </source>
</evidence>
<keyword evidence="5" id="KW-0418">Kinase</keyword>
<evidence type="ECO:0000259" key="11">
    <source>
        <dbReference type="PROSITE" id="PS50851"/>
    </source>
</evidence>
<dbReference type="Gene3D" id="2.30.30.40">
    <property type="entry name" value="SH3 Domains"/>
    <property type="match status" value="1"/>
</dbReference>
<evidence type="ECO:0000256" key="8">
    <source>
        <dbReference type="SAM" id="MobiDB-lite"/>
    </source>
</evidence>
<dbReference type="PRINTS" id="PR00344">
    <property type="entry name" value="BCTRLSENSOR"/>
</dbReference>
<feature type="modified residue" description="Phosphohistidine" evidence="6">
    <location>
        <position position="179"/>
    </location>
</feature>
<dbReference type="SMART" id="SM00073">
    <property type="entry name" value="HPT"/>
    <property type="match status" value="4"/>
</dbReference>
<name>A0A2M7G2M0_9BACT</name>
<dbReference type="SMART" id="SM00448">
    <property type="entry name" value="REC"/>
    <property type="match status" value="1"/>
</dbReference>
<evidence type="ECO:0000313" key="13">
    <source>
        <dbReference type="EMBL" id="PIW15633.1"/>
    </source>
</evidence>
<dbReference type="Pfam" id="PF01584">
    <property type="entry name" value="CheW"/>
    <property type="match status" value="1"/>
</dbReference>
<dbReference type="PROSITE" id="PS50110">
    <property type="entry name" value="RESPONSE_REGULATORY"/>
    <property type="match status" value="1"/>
</dbReference>
<dbReference type="InterPro" id="IPR008207">
    <property type="entry name" value="Sig_transdc_His_kin_Hpt_dom"/>
</dbReference>
<dbReference type="InterPro" id="IPR005467">
    <property type="entry name" value="His_kinase_dom"/>
</dbReference>
<dbReference type="PROSITE" id="PS50851">
    <property type="entry name" value="CHEW"/>
    <property type="match status" value="1"/>
</dbReference>
<feature type="domain" description="HPt" evidence="12">
    <location>
        <begin position="591"/>
        <end position="699"/>
    </location>
</feature>
<evidence type="ECO:0000256" key="1">
    <source>
        <dbReference type="ARBA" id="ARBA00000085"/>
    </source>
</evidence>
<feature type="domain" description="HPt" evidence="12">
    <location>
        <begin position="10"/>
        <end position="112"/>
    </location>
</feature>
<evidence type="ECO:0000259" key="10">
    <source>
        <dbReference type="PROSITE" id="PS50110"/>
    </source>
</evidence>
<accession>A0A2M7G2M0</accession>
<evidence type="ECO:0000256" key="2">
    <source>
        <dbReference type="ARBA" id="ARBA00012438"/>
    </source>
</evidence>
<dbReference type="InterPro" id="IPR003594">
    <property type="entry name" value="HATPase_dom"/>
</dbReference>
<dbReference type="EC" id="2.7.13.3" evidence="2"/>
<dbReference type="SUPFAM" id="SSF52172">
    <property type="entry name" value="CheY-like"/>
    <property type="match status" value="1"/>
</dbReference>
<evidence type="ECO:0000256" key="5">
    <source>
        <dbReference type="ARBA" id="ARBA00022777"/>
    </source>
</evidence>
<evidence type="ECO:0000256" key="4">
    <source>
        <dbReference type="ARBA" id="ARBA00022679"/>
    </source>
</evidence>
<dbReference type="InterPro" id="IPR051315">
    <property type="entry name" value="Bact_Chemotaxis_CheA"/>
</dbReference>
<dbReference type="FunFam" id="3.30.565.10:FF:000016">
    <property type="entry name" value="Chemotaxis protein CheA, putative"/>
    <property type="match status" value="1"/>
</dbReference>
<comment type="caution">
    <text evidence="13">The sequence shown here is derived from an EMBL/GenBank/DDBJ whole genome shotgun (WGS) entry which is preliminary data.</text>
</comment>
<evidence type="ECO:0000259" key="9">
    <source>
        <dbReference type="PROSITE" id="PS50109"/>
    </source>
</evidence>
<keyword evidence="4" id="KW-0808">Transferase</keyword>
<dbReference type="SMART" id="SM00260">
    <property type="entry name" value="CheW"/>
    <property type="match status" value="1"/>
</dbReference>
<evidence type="ECO:0000256" key="6">
    <source>
        <dbReference type="PROSITE-ProRule" id="PRU00110"/>
    </source>
</evidence>
<gene>
    <name evidence="13" type="ORF">COW36_16480</name>
</gene>
<feature type="modified residue" description="Phosphohistidine" evidence="6">
    <location>
        <position position="55"/>
    </location>
</feature>
<dbReference type="Gene3D" id="1.10.287.560">
    <property type="entry name" value="Histidine kinase CheA-like, homodimeric domain"/>
    <property type="match status" value="1"/>
</dbReference>
<reference evidence="13 14" key="1">
    <citation type="submission" date="2017-09" db="EMBL/GenBank/DDBJ databases">
        <title>Depth-based differentiation of microbial function through sediment-hosted aquifers and enrichment of novel symbionts in the deep terrestrial subsurface.</title>
        <authorList>
            <person name="Probst A.J."/>
            <person name="Ladd B."/>
            <person name="Jarett J.K."/>
            <person name="Geller-Mcgrath D.E."/>
            <person name="Sieber C.M."/>
            <person name="Emerson J.B."/>
            <person name="Anantharaman K."/>
            <person name="Thomas B.C."/>
            <person name="Malmstrom R."/>
            <person name="Stieglmeier M."/>
            <person name="Klingl A."/>
            <person name="Woyke T."/>
            <person name="Ryan C.M."/>
            <person name="Banfield J.F."/>
        </authorList>
    </citation>
    <scope>NUCLEOTIDE SEQUENCE [LARGE SCALE GENOMIC DNA]</scope>
    <source>
        <strain evidence="13">CG17_big_fil_post_rev_8_21_14_2_50_48_46</strain>
    </source>
</reference>
<feature type="region of interest" description="Disordered" evidence="8">
    <location>
        <begin position="237"/>
        <end position="261"/>
    </location>
</feature>
<dbReference type="GO" id="GO:0005737">
    <property type="term" value="C:cytoplasm"/>
    <property type="evidence" value="ECO:0007669"/>
    <property type="project" value="InterPro"/>
</dbReference>
<evidence type="ECO:0000313" key="14">
    <source>
        <dbReference type="Proteomes" id="UP000231019"/>
    </source>
</evidence>
<feature type="modified residue" description="4-aspartylphosphate" evidence="7">
    <location>
        <position position="1297"/>
    </location>
</feature>
<dbReference type="SUPFAM" id="SSF50341">
    <property type="entry name" value="CheW-like"/>
    <property type="match status" value="1"/>
</dbReference>
<feature type="compositionally biased region" description="Basic and acidic residues" evidence="8">
    <location>
        <begin position="764"/>
        <end position="779"/>
    </location>
</feature>
<evidence type="ECO:0000259" key="12">
    <source>
        <dbReference type="PROSITE" id="PS50894"/>
    </source>
</evidence>
<dbReference type="Pfam" id="PF00072">
    <property type="entry name" value="Response_reg"/>
    <property type="match status" value="1"/>
</dbReference>
<evidence type="ECO:0000256" key="7">
    <source>
        <dbReference type="PROSITE-ProRule" id="PRU00169"/>
    </source>
</evidence>
<organism evidence="13 14">
    <name type="scientific">bacterium (Candidatus Blackallbacteria) CG17_big_fil_post_rev_8_21_14_2_50_48_46</name>
    <dbReference type="NCBI Taxonomy" id="2014261"/>
    <lineage>
        <taxon>Bacteria</taxon>
        <taxon>Candidatus Blackallbacteria</taxon>
    </lineage>
</organism>
<feature type="modified residue" description="Phosphohistidine" evidence="6">
    <location>
        <position position="511"/>
    </location>
</feature>
<dbReference type="Gene3D" id="1.20.120.160">
    <property type="entry name" value="HPT domain"/>
    <property type="match status" value="5"/>
</dbReference>
<dbReference type="GO" id="GO:0000155">
    <property type="term" value="F:phosphorelay sensor kinase activity"/>
    <property type="evidence" value="ECO:0007669"/>
    <property type="project" value="InterPro"/>
</dbReference>
<keyword evidence="3 7" id="KW-0597">Phosphoprotein</keyword>
<dbReference type="PANTHER" id="PTHR43395">
    <property type="entry name" value="SENSOR HISTIDINE KINASE CHEA"/>
    <property type="match status" value="1"/>
</dbReference>
<dbReference type="SMART" id="SM00387">
    <property type="entry name" value="HATPase_c"/>
    <property type="match status" value="1"/>
</dbReference>
<dbReference type="EMBL" id="PFFQ01000049">
    <property type="protein sequence ID" value="PIW15633.1"/>
    <property type="molecule type" value="Genomic_DNA"/>
</dbReference>
<dbReference type="InterPro" id="IPR036641">
    <property type="entry name" value="HPT_dom_sf"/>
</dbReference>
<dbReference type="InterPro" id="IPR036061">
    <property type="entry name" value="CheW-like_dom_sf"/>
</dbReference>
<sequence>MQTSEEQDALRQELQADGYSYIGFARQLLEEVRGLPSDASKEVATKVAALFEDTHQLKDKANAAGLLDISNLAFQLEGEIKRVQESSEFLSSEVQDMLLSYVDSIETFLNYYFRNTANAATIDQLMKAEEGFQLTPQIQELYLVETREHLNDISTILLNIDTRKVDATKGLEEVFRLVHSIKGDSNALGFEEVADKSHALEGFLSNRQNAGKLESTQIELLFAKIEELSRLVDRVEAGKGRRKKNQKPEEGDAMANPSDLPQATSEFAETDQDEADEDTGDAQEGLISLNNVEAYAFSAEVRNLYLTEAKASFSRLADLLSSLETGANSEKASLLQQSLITVQTLAAKSVALGVSPIVLALSAAEKSLNKALKNPEKTSSRFLQRLRSQYDQLTHLLETFATESLVSIETPSVEVNMQEPDMDKSAASEVSAQEESSSETETSLPETAPLAFPPHEEQEPPADLEIPEEVRDIYLEESQEIMDTISQTLLELEQEKAEVGEALQDIYRAVHTLKGNSNALGVSWVGDAAAEMEPLLRELRDHPDIFNPSKMEHIFWHLEKVRMRVRKLTHPVKTDEDLSVLGWEAYQPEEGAEIPEEVRDIYLMESQELIETVSQTMLDLEQEKLDLIEAIEEIYRAVHTLKGNSNALGVTWIGQAAHDMETFMSELRENPDIFDATKMERLFRYLETVRVLVDQVTKQAKASAEEELKRTTLDTPAAIRRTLDTSPTRITLNKTPQQVVAAVQREKSLFDEFEQKISSGSGSRKVDLKTTQETKKEKVAQSATPASQDDTIRVAVNKVDKIINLSDELLINKIAYEQRLADIRMMLSVVESSRQEMKRREEHFRPEDAHEVFSRLQDVFSDLEDQINGVVKTFKNNNGSFALLVEEIQYNSRTTRMLPASNLVNPLRLVVRNTSSKLGKKVRLQVIGEEIELDRLLIEKLKDPLAHILRNALDHGIESATERTQAGKDAEAVISVAISLSGNNIVFQIHDDGRGIDFYKVRDKAIRLGLVTLEQSATLSDHDLSQLMFTPGFSTADQVTDISGRGVGLDVVKNTIEGLNGSVVVVSEPQRGTIFTLSLPVTLTTFDAFLVEIAEQTFALPRSAVLSTLTVKPGDLADNGVSKAIYFDGSPIKLVSLKNMLRLPGRERDDEEFSALIVESNRLRFALVVDQVLESQQMVMKNLGSQLLKVPYISGATLMGSGEPVVILNIAEIINQLSSVRVERMSLMVDAAEEEGRSSKKGRKTRVLVVDDSVTTRTLEKNILEAAGFEVFIGKNGLEGKQQVLNLMPELDLVITDVEMPKMNGYQFASWLKKESEYRNTPLIMVTSLASDEFKAKGFESGIDAYIVKGEFNQKVLLDTISRLLQDAA</sequence>
<dbReference type="InterPro" id="IPR037006">
    <property type="entry name" value="CheA-like_homodim_sf"/>
</dbReference>
<dbReference type="PROSITE" id="PS50894">
    <property type="entry name" value="HPT"/>
    <property type="match status" value="4"/>
</dbReference>
<dbReference type="InterPro" id="IPR004105">
    <property type="entry name" value="CheA-like_dim"/>
</dbReference>
<dbReference type="Pfam" id="PF01627">
    <property type="entry name" value="Hpt"/>
    <property type="match status" value="3"/>
</dbReference>
<feature type="region of interest" description="Disordered" evidence="8">
    <location>
        <begin position="761"/>
        <end position="784"/>
    </location>
</feature>
<dbReference type="InterPro" id="IPR011006">
    <property type="entry name" value="CheY-like_superfamily"/>
</dbReference>
<dbReference type="PANTHER" id="PTHR43395:SF8">
    <property type="entry name" value="HISTIDINE KINASE"/>
    <property type="match status" value="1"/>
</dbReference>
<dbReference type="InterPro" id="IPR036890">
    <property type="entry name" value="HATPase_C_sf"/>
</dbReference>
<feature type="compositionally biased region" description="Low complexity" evidence="8">
    <location>
        <begin position="427"/>
        <end position="448"/>
    </location>
</feature>
<feature type="domain" description="HPt" evidence="12">
    <location>
        <begin position="463"/>
        <end position="572"/>
    </location>
</feature>
<protein>
    <recommendedName>
        <fullName evidence="2">histidine kinase</fullName>
        <ecNumber evidence="2">2.7.13.3</ecNumber>
    </recommendedName>
</protein>
<feature type="region of interest" description="Disordered" evidence="8">
    <location>
        <begin position="417"/>
        <end position="465"/>
    </location>
</feature>